<dbReference type="GO" id="GO:0012505">
    <property type="term" value="C:endomembrane system"/>
    <property type="evidence" value="ECO:0007669"/>
    <property type="project" value="UniProtKB-SubCell"/>
</dbReference>
<dbReference type="FunFam" id="1.10.510.10:FF:000571">
    <property type="entry name" value="Maternal embryonic leucine zipper kinase"/>
    <property type="match status" value="1"/>
</dbReference>
<evidence type="ECO:0000256" key="20">
    <source>
        <dbReference type="PROSITE-ProRule" id="PRU10141"/>
    </source>
</evidence>
<keyword evidence="14" id="KW-0460">Magnesium</keyword>
<dbReference type="GO" id="GO:0046872">
    <property type="term" value="F:metal ion binding"/>
    <property type="evidence" value="ECO:0007669"/>
    <property type="project" value="UniProtKB-KW"/>
</dbReference>
<dbReference type="InterPro" id="IPR008271">
    <property type="entry name" value="Ser/Thr_kinase_AS"/>
</dbReference>
<dbReference type="Pfam" id="PF00027">
    <property type="entry name" value="cNMP_binding"/>
    <property type="match status" value="3"/>
</dbReference>
<reference evidence="25" key="1">
    <citation type="submission" date="2021-09" db="EMBL/GenBank/DDBJ databases">
        <authorList>
            <consortium name="AG Swart"/>
            <person name="Singh M."/>
            <person name="Singh A."/>
            <person name="Seah K."/>
            <person name="Emmerich C."/>
        </authorList>
    </citation>
    <scope>NUCLEOTIDE SEQUENCE</scope>
    <source>
        <strain evidence="25">ATCC30299</strain>
    </source>
</reference>
<evidence type="ECO:0000256" key="19">
    <source>
        <dbReference type="ARBA" id="ARBA00047462"/>
    </source>
</evidence>
<evidence type="ECO:0000256" key="18">
    <source>
        <dbReference type="ARBA" id="ARBA00047298"/>
    </source>
</evidence>
<keyword evidence="11 20" id="KW-0547">Nucleotide-binding</keyword>
<keyword evidence="15" id="KW-0142">cGMP-binding</keyword>
<comment type="subunit">
    <text evidence="4">Monomer.</text>
</comment>
<comment type="caution">
    <text evidence="25">The sequence shown here is derived from an EMBL/GenBank/DDBJ whole genome shotgun (WGS) entry which is preliminary data.</text>
</comment>
<dbReference type="Gene3D" id="3.30.200.20">
    <property type="entry name" value="Phosphorylase Kinase, domain 1"/>
    <property type="match status" value="1"/>
</dbReference>
<dbReference type="InterPro" id="IPR011009">
    <property type="entry name" value="Kinase-like_dom_sf"/>
</dbReference>
<keyword evidence="8" id="KW-0140">cGMP</keyword>
<evidence type="ECO:0000313" key="25">
    <source>
        <dbReference type="EMBL" id="CAG9311895.1"/>
    </source>
</evidence>
<keyword evidence="16" id="KW-0472">Membrane</keyword>
<dbReference type="GO" id="GO:0005952">
    <property type="term" value="C:cAMP-dependent protein kinase complex"/>
    <property type="evidence" value="ECO:0007669"/>
    <property type="project" value="TreeGrafter"/>
</dbReference>
<gene>
    <name evidence="25" type="ORF">BSTOLATCC_MIC5155</name>
</gene>
<dbReference type="InterPro" id="IPR000719">
    <property type="entry name" value="Prot_kinase_dom"/>
</dbReference>
<dbReference type="PRINTS" id="PR00103">
    <property type="entry name" value="CAMPKINASE"/>
</dbReference>
<feature type="region of interest" description="Disordered" evidence="21">
    <location>
        <begin position="1"/>
        <end position="44"/>
    </location>
</feature>
<dbReference type="InterPro" id="IPR014710">
    <property type="entry name" value="RmlC-like_jellyroll"/>
</dbReference>
<evidence type="ECO:0000256" key="2">
    <source>
        <dbReference type="ARBA" id="ARBA00004308"/>
    </source>
</evidence>
<dbReference type="InterPro" id="IPR000961">
    <property type="entry name" value="AGC-kinase_C"/>
</dbReference>
<dbReference type="AlphaFoldDB" id="A0AAU9IDC0"/>
<evidence type="ECO:0000256" key="3">
    <source>
        <dbReference type="ARBA" id="ARBA00006352"/>
    </source>
</evidence>
<feature type="domain" description="AGC-kinase C-terminal" evidence="24">
    <location>
        <begin position="815"/>
        <end position="884"/>
    </location>
</feature>
<feature type="binding site" evidence="20">
    <location>
        <position position="588"/>
    </location>
    <ligand>
        <name>ATP</name>
        <dbReference type="ChEBI" id="CHEBI:30616"/>
    </ligand>
</feature>
<dbReference type="PANTHER" id="PTHR24353:SF37">
    <property type="entry name" value="CAMP-DEPENDENT PROTEIN KINASE CATALYTIC SUBUNIT PRKX"/>
    <property type="match status" value="1"/>
</dbReference>
<evidence type="ECO:0000259" key="22">
    <source>
        <dbReference type="PROSITE" id="PS50011"/>
    </source>
</evidence>
<comment type="cofactor">
    <cofactor evidence="1">
        <name>Mg(2+)</name>
        <dbReference type="ChEBI" id="CHEBI:18420"/>
    </cofactor>
</comment>
<dbReference type="SMART" id="SM00220">
    <property type="entry name" value="S_TKc"/>
    <property type="match status" value="1"/>
</dbReference>
<dbReference type="Proteomes" id="UP001162131">
    <property type="component" value="Unassembled WGS sequence"/>
</dbReference>
<dbReference type="FunFam" id="2.60.120.10:FF:000089">
    <property type="entry name" value="cGMP-dependent protein kinase 5-1"/>
    <property type="match status" value="1"/>
</dbReference>
<evidence type="ECO:0000256" key="11">
    <source>
        <dbReference type="ARBA" id="ARBA00022741"/>
    </source>
</evidence>
<dbReference type="EC" id="2.7.11.12" evidence="5"/>
<evidence type="ECO:0000256" key="5">
    <source>
        <dbReference type="ARBA" id="ARBA00012428"/>
    </source>
</evidence>
<dbReference type="Pfam" id="PF00069">
    <property type="entry name" value="Pkinase"/>
    <property type="match status" value="1"/>
</dbReference>
<feature type="domain" description="Cyclic nucleotide-binding" evidence="23">
    <location>
        <begin position="197"/>
        <end position="296"/>
    </location>
</feature>
<evidence type="ECO:0000313" key="26">
    <source>
        <dbReference type="Proteomes" id="UP001162131"/>
    </source>
</evidence>
<evidence type="ECO:0000256" key="12">
    <source>
        <dbReference type="ARBA" id="ARBA00022777"/>
    </source>
</evidence>
<evidence type="ECO:0000256" key="6">
    <source>
        <dbReference type="ARBA" id="ARBA00022490"/>
    </source>
</evidence>
<dbReference type="Gene3D" id="1.10.510.10">
    <property type="entry name" value="Transferase(Phosphotransferase) domain 1"/>
    <property type="match status" value="1"/>
</dbReference>
<dbReference type="FunFam" id="3.30.200.20:FF:000042">
    <property type="entry name" value="Aurora kinase A"/>
    <property type="match status" value="1"/>
</dbReference>
<keyword evidence="7" id="KW-0723">Serine/threonine-protein kinase</keyword>
<dbReference type="PROSITE" id="PS00888">
    <property type="entry name" value="CNMP_BINDING_1"/>
    <property type="match status" value="1"/>
</dbReference>
<dbReference type="PANTHER" id="PTHR24353">
    <property type="entry name" value="CYCLIC NUCLEOTIDE-DEPENDENT PROTEIN KINASE"/>
    <property type="match status" value="1"/>
</dbReference>
<dbReference type="PROSITE" id="PS51285">
    <property type="entry name" value="AGC_KINASE_CTER"/>
    <property type="match status" value="1"/>
</dbReference>
<comment type="catalytic activity">
    <reaction evidence="18">
        <text>L-threonyl-[protein] + ATP = O-phospho-L-threonyl-[protein] + ADP + H(+)</text>
        <dbReference type="Rhea" id="RHEA:46608"/>
        <dbReference type="Rhea" id="RHEA-COMP:11060"/>
        <dbReference type="Rhea" id="RHEA-COMP:11605"/>
        <dbReference type="ChEBI" id="CHEBI:15378"/>
        <dbReference type="ChEBI" id="CHEBI:30013"/>
        <dbReference type="ChEBI" id="CHEBI:30616"/>
        <dbReference type="ChEBI" id="CHEBI:61977"/>
        <dbReference type="ChEBI" id="CHEBI:456216"/>
        <dbReference type="EC" id="2.7.11.12"/>
    </reaction>
</comment>
<protein>
    <recommendedName>
        <fullName evidence="17">cGMP-dependent protein kinase</fullName>
        <ecNumber evidence="5">2.7.11.12</ecNumber>
    </recommendedName>
</protein>
<keyword evidence="6" id="KW-0963">Cytoplasm</keyword>
<dbReference type="SUPFAM" id="SSF51206">
    <property type="entry name" value="cAMP-binding domain-like"/>
    <property type="match status" value="4"/>
</dbReference>
<evidence type="ECO:0000256" key="7">
    <source>
        <dbReference type="ARBA" id="ARBA00022527"/>
    </source>
</evidence>
<dbReference type="InterPro" id="IPR018490">
    <property type="entry name" value="cNMP-bd_dom_sf"/>
</dbReference>
<keyword evidence="26" id="KW-1185">Reference proteome</keyword>
<dbReference type="GO" id="GO:0004691">
    <property type="term" value="F:cAMP-dependent protein kinase activity"/>
    <property type="evidence" value="ECO:0007669"/>
    <property type="project" value="TreeGrafter"/>
</dbReference>
<proteinExistence type="inferred from homology"/>
<feature type="domain" description="Cyclic nucleotide-binding" evidence="23">
    <location>
        <begin position="317"/>
        <end position="349"/>
    </location>
</feature>
<comment type="catalytic activity">
    <reaction evidence="19">
        <text>L-seryl-[protein] + ATP = O-phospho-L-seryl-[protein] + ADP + H(+)</text>
        <dbReference type="Rhea" id="RHEA:17989"/>
        <dbReference type="Rhea" id="RHEA-COMP:9863"/>
        <dbReference type="Rhea" id="RHEA-COMP:11604"/>
        <dbReference type="ChEBI" id="CHEBI:15378"/>
        <dbReference type="ChEBI" id="CHEBI:29999"/>
        <dbReference type="ChEBI" id="CHEBI:30616"/>
        <dbReference type="ChEBI" id="CHEBI:83421"/>
        <dbReference type="ChEBI" id="CHEBI:456216"/>
        <dbReference type="EC" id="2.7.11.12"/>
    </reaction>
</comment>
<dbReference type="GO" id="GO:0004692">
    <property type="term" value="F:cGMP-dependent protein kinase activity"/>
    <property type="evidence" value="ECO:0007669"/>
    <property type="project" value="UniProtKB-EC"/>
</dbReference>
<dbReference type="PROSITE" id="PS50011">
    <property type="entry name" value="PROTEIN_KINASE_DOM"/>
    <property type="match status" value="1"/>
</dbReference>
<evidence type="ECO:0000256" key="4">
    <source>
        <dbReference type="ARBA" id="ARBA00011245"/>
    </source>
</evidence>
<dbReference type="Gene3D" id="2.60.120.10">
    <property type="entry name" value="Jelly Rolls"/>
    <property type="match status" value="4"/>
</dbReference>
<keyword evidence="12" id="KW-0418">Kinase</keyword>
<keyword evidence="10" id="KW-0479">Metal-binding</keyword>
<keyword evidence="9" id="KW-0808">Transferase</keyword>
<evidence type="ECO:0000256" key="17">
    <source>
        <dbReference type="ARBA" id="ARBA00024113"/>
    </source>
</evidence>
<comment type="similarity">
    <text evidence="3">Belongs to the protein kinase superfamily. AGC Ser/Thr protein kinase family. cGMP subfamily.</text>
</comment>
<dbReference type="FunFam" id="2.60.120.10:FF:000068">
    <property type="entry name" value="cGMP-dependent protein kinase"/>
    <property type="match status" value="1"/>
</dbReference>
<evidence type="ECO:0000256" key="13">
    <source>
        <dbReference type="ARBA" id="ARBA00022840"/>
    </source>
</evidence>
<dbReference type="InterPro" id="IPR000595">
    <property type="entry name" value="cNMP-bd_dom"/>
</dbReference>
<evidence type="ECO:0000256" key="9">
    <source>
        <dbReference type="ARBA" id="ARBA00022679"/>
    </source>
</evidence>
<evidence type="ECO:0000259" key="23">
    <source>
        <dbReference type="PROSITE" id="PS50042"/>
    </source>
</evidence>
<evidence type="ECO:0000256" key="8">
    <source>
        <dbReference type="ARBA" id="ARBA00022535"/>
    </source>
</evidence>
<evidence type="ECO:0000259" key="24">
    <source>
        <dbReference type="PROSITE" id="PS51285"/>
    </source>
</evidence>
<dbReference type="InterPro" id="IPR018488">
    <property type="entry name" value="cNMP-bd_CS"/>
</dbReference>
<evidence type="ECO:0000256" key="10">
    <source>
        <dbReference type="ARBA" id="ARBA00022723"/>
    </source>
</evidence>
<name>A0AAU9IDC0_9CILI</name>
<dbReference type="SMART" id="SM00100">
    <property type="entry name" value="cNMP"/>
    <property type="match status" value="3"/>
</dbReference>
<feature type="domain" description="Cyclic nucleotide-binding" evidence="23">
    <location>
        <begin position="79"/>
        <end position="194"/>
    </location>
</feature>
<dbReference type="PROSITE" id="PS50042">
    <property type="entry name" value="CNMP_BINDING_3"/>
    <property type="match status" value="4"/>
</dbReference>
<dbReference type="CDD" id="cd00038">
    <property type="entry name" value="CAP_ED"/>
    <property type="match status" value="3"/>
</dbReference>
<feature type="domain" description="Cyclic nucleotide-binding" evidence="23">
    <location>
        <begin position="437"/>
        <end position="535"/>
    </location>
</feature>
<dbReference type="EMBL" id="CAJZBQ010000005">
    <property type="protein sequence ID" value="CAG9311895.1"/>
    <property type="molecule type" value="Genomic_DNA"/>
</dbReference>
<evidence type="ECO:0000256" key="21">
    <source>
        <dbReference type="SAM" id="MobiDB-lite"/>
    </source>
</evidence>
<dbReference type="SUPFAM" id="SSF56112">
    <property type="entry name" value="Protein kinase-like (PK-like)"/>
    <property type="match status" value="1"/>
</dbReference>
<dbReference type="PROSITE" id="PS00108">
    <property type="entry name" value="PROTEIN_KINASE_ST"/>
    <property type="match status" value="1"/>
</dbReference>
<sequence>MDKRPSRLQPRKSISGEEEKKIPVRSSMPRNPVKKNKPVVDTRKVSSVSLDAPNALVVDKPKTSRDKELINTALNKHFIFTSLADENRGLLIDHMKHYTLGPLEVVFEQDQPGNTFFIVASGKLDIYVNGKKVKALGAGDSFGELALLHDSPRSATIQTSERTTLWGLDRKTFRHAVETVNAQNYQENKQFIESVPLFRILTPAQRDALVGSLSTLKFRPGERIVSEGDPGDLFYVLKEGSVSCTQEGREIRQMFRGDFFGEQALLYNCVRTASISAIDDVKCVAIGRERLTKALGNQLQHIIYQNTKRMAIDASSTLSRLTKDQTDRVINVLRVITYSNGQVVVRQGSPKGMHLWMVMKGKLTYRNGHECADVFQCIGDQDITNTPSGNYSEEVVADGEAVVAECTREEFEECIGGVFSQVTTNNEAHSVLKRVQLLRGLSSDRFQALIRALQIREFSNQEVIVQQNNPGDCFFIIKSGKVDVIKDGINVRTITKHDYFGERSVLFNHFRSATIVANGPVSCWVLHQQDFLSIIDENIRQHLQKRIDLQDDNITLQDLAIVKVLGKGMFGNVFLAVHREKGHLYALKTVDRQKIERFEIQENLVLERKILLQLDHTLILKLVRTFKDPRRVYFLTEFVRGMDLFDVLRQLNLVTDKDAKFYTASLVVILEHLHERDIIYRDLKPENVMVDDEGYAKLIDFGTAKIVNGRTYTIVGTPHYMAPEVIVGKGYSVAVDYWSVGIMLYEFMCGGVPFGEEEEDPFAIYEKVLERRLIYPAFVDPRMPSKPFIEQLLSKNPAMRTGGSIDNLKAHPWLNGFNWDQLLSRQLDSPYRPRVSDLSREIQAALKNKRSINDIISLEEASEEMPPGKSRKPKNVANNWDEDF</sequence>
<dbReference type="PROSITE" id="PS00107">
    <property type="entry name" value="PROTEIN_KINASE_ATP"/>
    <property type="match status" value="1"/>
</dbReference>
<feature type="domain" description="Protein kinase" evidence="22">
    <location>
        <begin position="559"/>
        <end position="814"/>
    </location>
</feature>
<comment type="subcellular location">
    <subcellularLocation>
        <location evidence="2">Endomembrane system</location>
    </subcellularLocation>
</comment>
<dbReference type="GO" id="GO:0005524">
    <property type="term" value="F:ATP binding"/>
    <property type="evidence" value="ECO:0007669"/>
    <property type="project" value="UniProtKB-UniRule"/>
</dbReference>
<feature type="region of interest" description="Disordered" evidence="21">
    <location>
        <begin position="859"/>
        <end position="884"/>
    </location>
</feature>
<evidence type="ECO:0000256" key="14">
    <source>
        <dbReference type="ARBA" id="ARBA00022842"/>
    </source>
</evidence>
<organism evidence="25 26">
    <name type="scientific">Blepharisma stoltei</name>
    <dbReference type="NCBI Taxonomy" id="1481888"/>
    <lineage>
        <taxon>Eukaryota</taxon>
        <taxon>Sar</taxon>
        <taxon>Alveolata</taxon>
        <taxon>Ciliophora</taxon>
        <taxon>Postciliodesmatophora</taxon>
        <taxon>Heterotrichea</taxon>
        <taxon>Heterotrichida</taxon>
        <taxon>Blepharismidae</taxon>
        <taxon>Blepharisma</taxon>
    </lineage>
</organism>
<dbReference type="GO" id="GO:0030553">
    <property type="term" value="F:cGMP binding"/>
    <property type="evidence" value="ECO:0007669"/>
    <property type="project" value="UniProtKB-KW"/>
</dbReference>
<keyword evidence="13 20" id="KW-0067">ATP-binding</keyword>
<evidence type="ECO:0000256" key="16">
    <source>
        <dbReference type="ARBA" id="ARBA00023136"/>
    </source>
</evidence>
<evidence type="ECO:0000256" key="15">
    <source>
        <dbReference type="ARBA" id="ARBA00022992"/>
    </source>
</evidence>
<dbReference type="InterPro" id="IPR017441">
    <property type="entry name" value="Protein_kinase_ATP_BS"/>
</dbReference>
<dbReference type="PROSITE" id="PS00889">
    <property type="entry name" value="CNMP_BINDING_2"/>
    <property type="match status" value="3"/>
</dbReference>
<accession>A0AAU9IDC0</accession>
<evidence type="ECO:0000256" key="1">
    <source>
        <dbReference type="ARBA" id="ARBA00001946"/>
    </source>
</evidence>